<dbReference type="PANTHER" id="PTHR21342">
    <property type="entry name" value="PHOSPHOPANTETHEINE ADENYLYLTRANSFERASE"/>
    <property type="match status" value="1"/>
</dbReference>
<organism evidence="5 6">
    <name type="scientific">Halobaculum lipolyticum</name>
    <dbReference type="NCBI Taxonomy" id="3032001"/>
    <lineage>
        <taxon>Archaea</taxon>
        <taxon>Methanobacteriati</taxon>
        <taxon>Methanobacteriota</taxon>
        <taxon>Stenosarchaea group</taxon>
        <taxon>Halobacteria</taxon>
        <taxon>Halobacteriales</taxon>
        <taxon>Haloferacaceae</taxon>
        <taxon>Halobaculum</taxon>
    </lineage>
</organism>
<gene>
    <name evidence="5" type="ORF">ACFQL9_03900</name>
</gene>
<feature type="region of interest" description="Disordered" evidence="3">
    <location>
        <begin position="54"/>
        <end position="74"/>
    </location>
</feature>
<dbReference type="Gene3D" id="3.40.50.620">
    <property type="entry name" value="HUPs"/>
    <property type="match status" value="1"/>
</dbReference>
<accession>A0ABD5W8L5</accession>
<dbReference type="GeneID" id="81127028"/>
<feature type="domain" description="Cytidyltransferase-like" evidence="4">
    <location>
        <begin position="21"/>
        <end position="158"/>
    </location>
</feature>
<evidence type="ECO:0000313" key="6">
    <source>
        <dbReference type="Proteomes" id="UP001596461"/>
    </source>
</evidence>
<evidence type="ECO:0000256" key="3">
    <source>
        <dbReference type="SAM" id="MobiDB-lite"/>
    </source>
</evidence>
<evidence type="ECO:0000259" key="4">
    <source>
        <dbReference type="Pfam" id="PF01467"/>
    </source>
</evidence>
<evidence type="ECO:0000256" key="2">
    <source>
        <dbReference type="ARBA" id="ARBA00022695"/>
    </source>
</evidence>
<dbReference type="NCBIfam" id="TIGR00125">
    <property type="entry name" value="cyt_tran_rel"/>
    <property type="match status" value="1"/>
</dbReference>
<evidence type="ECO:0000256" key="1">
    <source>
        <dbReference type="ARBA" id="ARBA00022679"/>
    </source>
</evidence>
<dbReference type="AlphaFoldDB" id="A0ABD5W8L5"/>
<reference evidence="5 6" key="1">
    <citation type="journal article" date="2019" name="Int. J. Syst. Evol. Microbiol.">
        <title>The Global Catalogue of Microorganisms (GCM) 10K type strain sequencing project: providing services to taxonomists for standard genome sequencing and annotation.</title>
        <authorList>
            <consortium name="The Broad Institute Genomics Platform"/>
            <consortium name="The Broad Institute Genome Sequencing Center for Infectious Disease"/>
            <person name="Wu L."/>
            <person name="Ma J."/>
        </authorList>
    </citation>
    <scope>NUCLEOTIDE SEQUENCE [LARGE SCALE GENOMIC DNA]</scope>
    <source>
        <strain evidence="5 6">DT31</strain>
    </source>
</reference>
<dbReference type="GO" id="GO:0016779">
    <property type="term" value="F:nucleotidyltransferase activity"/>
    <property type="evidence" value="ECO:0007669"/>
    <property type="project" value="UniProtKB-KW"/>
</dbReference>
<feature type="compositionally biased region" description="Basic and acidic residues" evidence="3">
    <location>
        <begin position="55"/>
        <end position="70"/>
    </location>
</feature>
<evidence type="ECO:0000313" key="5">
    <source>
        <dbReference type="EMBL" id="MFC7068775.1"/>
    </source>
</evidence>
<dbReference type="EMBL" id="JBHTAH010000002">
    <property type="protein sequence ID" value="MFC7068775.1"/>
    <property type="molecule type" value="Genomic_DNA"/>
</dbReference>
<keyword evidence="2 5" id="KW-0548">Nucleotidyltransferase</keyword>
<dbReference type="RefSeq" id="WP_284033406.1">
    <property type="nucleotide sequence ID" value="NZ_CP126155.1"/>
</dbReference>
<protein>
    <submittedName>
        <fullName evidence="5">Adenylyltransferase/cytidyltransferase family protein</fullName>
    </submittedName>
</protein>
<dbReference type="InterPro" id="IPR004821">
    <property type="entry name" value="Cyt_trans-like"/>
</dbReference>
<dbReference type="SUPFAM" id="SSF52374">
    <property type="entry name" value="Nucleotidylyl transferase"/>
    <property type="match status" value="1"/>
</dbReference>
<dbReference type="InterPro" id="IPR014729">
    <property type="entry name" value="Rossmann-like_a/b/a_fold"/>
</dbReference>
<sequence length="194" mass="21226">MAEDGDESARDGDAAVVGHVHGRFQPFHDGHLAYCEWAAGECDELLVGVTNADPSHVRPEAADPDRDDPRNNPFRYHERHRMVTAALADADLGVPVRVLPFPINRPDLWEHYAPEAALHLLRVLEPWHEVKADRLREHGRRVRTVAAERTVSGTAIRESMAAGDGAWRSSVPDGVAAVVDDVAGAARVRSLGSE</sequence>
<proteinExistence type="predicted"/>
<dbReference type="Proteomes" id="UP001596461">
    <property type="component" value="Unassembled WGS sequence"/>
</dbReference>
<name>A0ABD5W8L5_9EURY</name>
<dbReference type="PANTHER" id="PTHR21342:SF0">
    <property type="entry name" value="BIFUNCTIONAL NMN ADENYLYLTRANSFERASE_NUDIX HYDROLASE"/>
    <property type="match status" value="1"/>
</dbReference>
<keyword evidence="6" id="KW-1185">Reference proteome</keyword>
<keyword evidence="1" id="KW-0808">Transferase</keyword>
<dbReference type="Pfam" id="PF01467">
    <property type="entry name" value="CTP_transf_like"/>
    <property type="match status" value="1"/>
</dbReference>
<comment type="caution">
    <text evidence="5">The sequence shown here is derived from an EMBL/GenBank/DDBJ whole genome shotgun (WGS) entry which is preliminary data.</text>
</comment>